<dbReference type="Proteomes" id="UP001642360">
    <property type="component" value="Unassembled WGS sequence"/>
</dbReference>
<proteinExistence type="predicted"/>
<keyword evidence="2" id="KW-1185">Reference proteome</keyword>
<evidence type="ECO:0000313" key="1">
    <source>
        <dbReference type="EMBL" id="CAK9187964.1"/>
    </source>
</evidence>
<evidence type="ECO:0000313" key="2">
    <source>
        <dbReference type="Proteomes" id="UP001642360"/>
    </source>
</evidence>
<comment type="caution">
    <text evidence="1">The sequence shown here is derived from an EMBL/GenBank/DDBJ whole genome shotgun (WGS) entry which is preliminary data.</text>
</comment>
<protein>
    <submittedName>
        <fullName evidence="1">Uncharacterized protein</fullName>
    </submittedName>
</protein>
<dbReference type="EMBL" id="CAUOFW020010224">
    <property type="protein sequence ID" value="CAK9187964.1"/>
    <property type="molecule type" value="Genomic_DNA"/>
</dbReference>
<accession>A0ABC8V3Z2</accession>
<name>A0ABC8V3Z2_9AQUA</name>
<reference evidence="1 2" key="1">
    <citation type="submission" date="2024-02" db="EMBL/GenBank/DDBJ databases">
        <authorList>
            <person name="Vignale AGUSTIN F."/>
            <person name="Sosa J E."/>
            <person name="Modenutti C."/>
        </authorList>
    </citation>
    <scope>NUCLEOTIDE SEQUENCE [LARGE SCALE GENOMIC DNA]</scope>
</reference>
<organism evidence="1 2">
    <name type="scientific">Ilex paraguariensis</name>
    <name type="common">yerba mate</name>
    <dbReference type="NCBI Taxonomy" id="185542"/>
    <lineage>
        <taxon>Eukaryota</taxon>
        <taxon>Viridiplantae</taxon>
        <taxon>Streptophyta</taxon>
        <taxon>Embryophyta</taxon>
        <taxon>Tracheophyta</taxon>
        <taxon>Spermatophyta</taxon>
        <taxon>Magnoliopsida</taxon>
        <taxon>eudicotyledons</taxon>
        <taxon>Gunneridae</taxon>
        <taxon>Pentapetalae</taxon>
        <taxon>asterids</taxon>
        <taxon>campanulids</taxon>
        <taxon>Aquifoliales</taxon>
        <taxon>Aquifoliaceae</taxon>
        <taxon>Ilex</taxon>
    </lineage>
</organism>
<dbReference type="AlphaFoldDB" id="A0ABC8V3Z2"/>
<gene>
    <name evidence="1" type="ORF">ILEXP_LOCUS58578</name>
</gene>
<sequence>MVMGGTVMVTGGGRLGELGFCLGGEGSSYRRPGMRFGGGGGCVCLWSCSVVWGAGVCDYVQLNCRQLGAIEALLKCGCHHTVGDESMVESLLTCCMGFSGQSHLFKAFRTVSLSQCCAGSSASCSESILHSLSSNLKSLPQVEQCHAHIISLGHD</sequence>